<protein>
    <submittedName>
        <fullName evidence="5">GPP34 family phosphoprotein</fullName>
    </submittedName>
</protein>
<dbReference type="EMBL" id="QVIG01000003">
    <property type="protein sequence ID" value="RGD55561.1"/>
    <property type="molecule type" value="Genomic_DNA"/>
</dbReference>
<gene>
    <name evidence="5" type="ORF">DR950_40135</name>
</gene>
<evidence type="ECO:0000313" key="6">
    <source>
        <dbReference type="Proteomes" id="UP000263377"/>
    </source>
</evidence>
<evidence type="ECO:0000256" key="1">
    <source>
        <dbReference type="ARBA" id="ARBA00004255"/>
    </source>
</evidence>
<dbReference type="Proteomes" id="UP000263377">
    <property type="component" value="Unassembled WGS sequence"/>
</dbReference>
<comment type="caution">
    <text evidence="5">The sequence shown here is derived from an EMBL/GenBank/DDBJ whole genome shotgun (WGS) entry which is preliminary data.</text>
</comment>
<evidence type="ECO:0000313" key="5">
    <source>
        <dbReference type="EMBL" id="RGD55561.1"/>
    </source>
</evidence>
<evidence type="ECO:0000256" key="4">
    <source>
        <dbReference type="ARBA" id="ARBA00023136"/>
    </source>
</evidence>
<dbReference type="Gene3D" id="1.10.3630.10">
    <property type="entry name" value="yeast vps74-n-term truncation variant domain like"/>
    <property type="match status" value="1"/>
</dbReference>
<accession>A0A372ZIH3</accession>
<dbReference type="AlphaFoldDB" id="A0A372ZIH3"/>
<proteinExistence type="predicted"/>
<reference evidence="5 6" key="1">
    <citation type="submission" date="2018-08" db="EMBL/GenBank/DDBJ databases">
        <title>Diversity &amp; Physiological Properties of Lignin-Decomposing Actinobacteria from Soil.</title>
        <authorList>
            <person name="Roh S.G."/>
            <person name="Kim S.B."/>
        </authorList>
    </citation>
    <scope>NUCLEOTIDE SEQUENCE [LARGE SCALE GENOMIC DNA]</scope>
    <source>
        <strain evidence="5 6">MMS17-GH009</strain>
    </source>
</reference>
<dbReference type="GO" id="GO:0012505">
    <property type="term" value="C:endomembrane system"/>
    <property type="evidence" value="ECO:0007669"/>
    <property type="project" value="UniProtKB-ARBA"/>
</dbReference>
<dbReference type="GO" id="GO:0005737">
    <property type="term" value="C:cytoplasm"/>
    <property type="evidence" value="ECO:0007669"/>
    <property type="project" value="UniProtKB-ARBA"/>
</dbReference>
<dbReference type="InterPro" id="IPR008628">
    <property type="entry name" value="GPP34-like"/>
</dbReference>
<keyword evidence="3" id="KW-0446">Lipid-binding</keyword>
<dbReference type="GO" id="GO:0070273">
    <property type="term" value="F:phosphatidylinositol-4-phosphate binding"/>
    <property type="evidence" value="ECO:0007669"/>
    <property type="project" value="InterPro"/>
</dbReference>
<dbReference type="InterPro" id="IPR038261">
    <property type="entry name" value="GPP34-like_sf"/>
</dbReference>
<dbReference type="Pfam" id="PF05719">
    <property type="entry name" value="GPP34"/>
    <property type="match status" value="1"/>
</dbReference>
<name>A0A372ZIH3_9ACTN</name>
<dbReference type="RefSeq" id="WP_117492908.1">
    <property type="nucleotide sequence ID" value="NZ_QVIG01000003.1"/>
</dbReference>
<organism evidence="5 6">
    <name type="scientific">Kitasatospora xanthocidica</name>
    <dbReference type="NCBI Taxonomy" id="83382"/>
    <lineage>
        <taxon>Bacteria</taxon>
        <taxon>Bacillati</taxon>
        <taxon>Actinomycetota</taxon>
        <taxon>Actinomycetes</taxon>
        <taxon>Kitasatosporales</taxon>
        <taxon>Streptomycetaceae</taxon>
        <taxon>Kitasatospora</taxon>
    </lineage>
</organism>
<keyword evidence="6" id="KW-1185">Reference proteome</keyword>
<evidence type="ECO:0000256" key="3">
    <source>
        <dbReference type="ARBA" id="ARBA00023121"/>
    </source>
</evidence>
<keyword evidence="2" id="KW-0333">Golgi apparatus</keyword>
<sequence length="226" mass="24007">MHVTLAEELMLLSLDDESGVAKDAATAAWAAAGGILAELVLAERVAIDEGRLTVTDRTPTGEPLVDGRLARLDEWAAGRRSGKAKAADWLTRDRSTVVADTVARLCERGLVVEERRRALGIFPVRRYPEADGGAERELRTRLAAVVLDGAEPDLRTAALVALLHGSRLHGLAFPELPRKQVEPRFAEIAAGDGAADSVREAIRAVQLTMAAVTIATTVAATTAATM</sequence>
<evidence type="ECO:0000256" key="2">
    <source>
        <dbReference type="ARBA" id="ARBA00023034"/>
    </source>
</evidence>
<keyword evidence="4" id="KW-0472">Membrane</keyword>
<comment type="subcellular location">
    <subcellularLocation>
        <location evidence="1">Golgi apparatus membrane</location>
        <topology evidence="1">Peripheral membrane protein</topology>
        <orientation evidence="1">Cytoplasmic side</orientation>
    </subcellularLocation>
</comment>